<gene>
    <name evidence="4" type="ORF">HPP92_004946</name>
</gene>
<comment type="caution">
    <text evidence="4">The sequence shown here is derived from an EMBL/GenBank/DDBJ whole genome shotgun (WGS) entry which is preliminary data.</text>
</comment>
<evidence type="ECO:0000256" key="1">
    <source>
        <dbReference type="ARBA" id="ARBA00022786"/>
    </source>
</evidence>
<organism evidence="4 5">
    <name type="scientific">Vanilla planifolia</name>
    <name type="common">Vanilla</name>
    <dbReference type="NCBI Taxonomy" id="51239"/>
    <lineage>
        <taxon>Eukaryota</taxon>
        <taxon>Viridiplantae</taxon>
        <taxon>Streptophyta</taxon>
        <taxon>Embryophyta</taxon>
        <taxon>Tracheophyta</taxon>
        <taxon>Spermatophyta</taxon>
        <taxon>Magnoliopsida</taxon>
        <taxon>Liliopsida</taxon>
        <taxon>Asparagales</taxon>
        <taxon>Orchidaceae</taxon>
        <taxon>Vanilloideae</taxon>
        <taxon>Vanilleae</taxon>
        <taxon>Vanilla</taxon>
    </lineage>
</organism>
<protein>
    <submittedName>
        <fullName evidence="4">Uncharacterized protein</fullName>
    </submittedName>
</protein>
<evidence type="ECO:0000256" key="2">
    <source>
        <dbReference type="PROSITE-ProRule" id="PRU00259"/>
    </source>
</evidence>
<dbReference type="EMBL" id="JADCNL010000002">
    <property type="protein sequence ID" value="KAG0491548.1"/>
    <property type="molecule type" value="Genomic_DNA"/>
</dbReference>
<dbReference type="PROSITE" id="PS50176">
    <property type="entry name" value="ARM_REPEAT"/>
    <property type="match status" value="1"/>
</dbReference>
<feature type="region of interest" description="Disordered" evidence="3">
    <location>
        <begin position="126"/>
        <end position="160"/>
    </location>
</feature>
<dbReference type="InterPro" id="IPR000225">
    <property type="entry name" value="Armadillo"/>
</dbReference>
<dbReference type="SMART" id="SM00185">
    <property type="entry name" value="ARM"/>
    <property type="match status" value="2"/>
</dbReference>
<dbReference type="AlphaFoldDB" id="A0A835RJC1"/>
<evidence type="ECO:0000313" key="5">
    <source>
        <dbReference type="Proteomes" id="UP000636800"/>
    </source>
</evidence>
<accession>A0A835RJC1</accession>
<evidence type="ECO:0000256" key="3">
    <source>
        <dbReference type="SAM" id="MobiDB-lite"/>
    </source>
</evidence>
<name>A0A835RJC1_VANPL</name>
<dbReference type="InterPro" id="IPR011989">
    <property type="entry name" value="ARM-like"/>
</dbReference>
<keyword evidence="1" id="KW-0833">Ubl conjugation pathway</keyword>
<reference evidence="4 5" key="1">
    <citation type="journal article" date="2020" name="Nat. Food">
        <title>A phased Vanilla planifolia genome enables genetic improvement of flavour and production.</title>
        <authorList>
            <person name="Hasing T."/>
            <person name="Tang H."/>
            <person name="Brym M."/>
            <person name="Khazi F."/>
            <person name="Huang T."/>
            <person name="Chambers A.H."/>
        </authorList>
    </citation>
    <scope>NUCLEOTIDE SEQUENCE [LARGE SCALE GENOMIC DNA]</scope>
    <source>
        <tissue evidence="4">Leaf</tissue>
    </source>
</reference>
<keyword evidence="5" id="KW-1185">Reference proteome</keyword>
<dbReference type="PANTHER" id="PTHR23315">
    <property type="entry name" value="U BOX DOMAIN-CONTAINING"/>
    <property type="match status" value="1"/>
</dbReference>
<dbReference type="Proteomes" id="UP000636800">
    <property type="component" value="Chromosome 2"/>
</dbReference>
<dbReference type="PANTHER" id="PTHR23315:SF49">
    <property type="entry name" value="RING-TYPE E3 UBIQUITIN TRANSFERASE"/>
    <property type="match status" value="1"/>
</dbReference>
<dbReference type="OrthoDB" id="7848332at2759"/>
<dbReference type="Gene3D" id="1.25.10.10">
    <property type="entry name" value="Leucine-rich Repeat Variant"/>
    <property type="match status" value="1"/>
</dbReference>
<sequence length="160" mass="18101">MHYPVQSSRITTTKSKLWFTICPPYLDAQRKAVKRIRMLSKNPENRVLIAKFRGIPSRIHLLSYPDLKLQENTVTSLLNLSIDEANKQLITEAGAIPFIIDVLKSGTTEARENSAAGLFQPIHARRERESVAGGSLEGQDDERGERCSHRPLQFMSELDK</sequence>
<dbReference type="SUPFAM" id="SSF48371">
    <property type="entry name" value="ARM repeat"/>
    <property type="match status" value="1"/>
</dbReference>
<evidence type="ECO:0000313" key="4">
    <source>
        <dbReference type="EMBL" id="KAG0491548.1"/>
    </source>
</evidence>
<proteinExistence type="predicted"/>
<dbReference type="InterPro" id="IPR016024">
    <property type="entry name" value="ARM-type_fold"/>
</dbReference>
<feature type="repeat" description="ARM" evidence="2">
    <location>
        <begin position="53"/>
        <end position="95"/>
    </location>
</feature>